<sequence>MGRWTMHEFRLDGRYVNTANQSLNLCDSTSEVLTTFVCKLFHVHGTDGLKFIFSFFKTEEIEIHTQSLPLLTIIIPQSSGNDVVLGPHLSSGNVPFSLSDDFLRFGALELF</sequence>
<keyword evidence="2" id="KW-1185">Reference proteome</keyword>
<organism evidence="1 2">
    <name type="scientific">Quercus suber</name>
    <name type="common">Cork oak</name>
    <dbReference type="NCBI Taxonomy" id="58331"/>
    <lineage>
        <taxon>Eukaryota</taxon>
        <taxon>Viridiplantae</taxon>
        <taxon>Streptophyta</taxon>
        <taxon>Embryophyta</taxon>
        <taxon>Tracheophyta</taxon>
        <taxon>Spermatophyta</taxon>
        <taxon>Magnoliopsida</taxon>
        <taxon>eudicotyledons</taxon>
        <taxon>Gunneridae</taxon>
        <taxon>Pentapetalae</taxon>
        <taxon>rosids</taxon>
        <taxon>fabids</taxon>
        <taxon>Fagales</taxon>
        <taxon>Fagaceae</taxon>
        <taxon>Quercus</taxon>
    </lineage>
</organism>
<dbReference type="EMBL" id="PKMF04000517">
    <property type="protein sequence ID" value="KAK7827668.1"/>
    <property type="molecule type" value="Genomic_DNA"/>
</dbReference>
<comment type="caution">
    <text evidence="1">The sequence shown here is derived from an EMBL/GenBank/DDBJ whole genome shotgun (WGS) entry which is preliminary data.</text>
</comment>
<reference evidence="1 2" key="1">
    <citation type="journal article" date="2018" name="Sci. Data">
        <title>The draft genome sequence of cork oak.</title>
        <authorList>
            <person name="Ramos A.M."/>
            <person name="Usie A."/>
            <person name="Barbosa P."/>
            <person name="Barros P.M."/>
            <person name="Capote T."/>
            <person name="Chaves I."/>
            <person name="Simoes F."/>
            <person name="Abreu I."/>
            <person name="Carrasquinho I."/>
            <person name="Faro C."/>
            <person name="Guimaraes J.B."/>
            <person name="Mendonca D."/>
            <person name="Nobrega F."/>
            <person name="Rodrigues L."/>
            <person name="Saibo N.J.M."/>
            <person name="Varela M.C."/>
            <person name="Egas C."/>
            <person name="Matos J."/>
            <person name="Miguel C.M."/>
            <person name="Oliveira M.M."/>
            <person name="Ricardo C.P."/>
            <person name="Goncalves S."/>
        </authorList>
    </citation>
    <scope>NUCLEOTIDE SEQUENCE [LARGE SCALE GENOMIC DNA]</scope>
    <source>
        <strain evidence="2">cv. HL8</strain>
    </source>
</reference>
<name>A0AAW0JLS9_QUESU</name>
<protein>
    <submittedName>
        <fullName evidence="1">Uncharacterized protein</fullName>
    </submittedName>
</protein>
<dbReference type="Proteomes" id="UP000237347">
    <property type="component" value="Unassembled WGS sequence"/>
</dbReference>
<proteinExistence type="predicted"/>
<evidence type="ECO:0000313" key="2">
    <source>
        <dbReference type="Proteomes" id="UP000237347"/>
    </source>
</evidence>
<evidence type="ECO:0000313" key="1">
    <source>
        <dbReference type="EMBL" id="KAK7827668.1"/>
    </source>
</evidence>
<accession>A0AAW0JLS9</accession>
<dbReference type="AlphaFoldDB" id="A0AAW0JLS9"/>
<gene>
    <name evidence="1" type="ORF">CFP56_030896</name>
</gene>